<feature type="region of interest" description="Disordered" evidence="1">
    <location>
        <begin position="234"/>
        <end position="261"/>
    </location>
</feature>
<dbReference type="InParanoid" id="I7MJU0"/>
<dbReference type="AlphaFoldDB" id="I7MJU0"/>
<dbReference type="KEGG" id="tet:TTHERM_00647290"/>
<evidence type="ECO:0000313" key="2">
    <source>
        <dbReference type="EMBL" id="EAS07196.1"/>
    </source>
</evidence>
<accession>I7MJU0</accession>
<dbReference type="Proteomes" id="UP000009168">
    <property type="component" value="Unassembled WGS sequence"/>
</dbReference>
<dbReference type="GeneID" id="7833636"/>
<evidence type="ECO:0000313" key="3">
    <source>
        <dbReference type="Proteomes" id="UP000009168"/>
    </source>
</evidence>
<sequence>MQRKEISCSKDEINLKKKREHKSGNSKKKRSISVQEKSELIEYYLNQKVSEYSQQSLQPKECEHVQQNEQVLPILQKNESPKKQIVSKAQLNIELKKQLNLLGIGEEQEPLENNQTNNEFPQRPFSSKYLVRNNRDSSNFYNNRKSKNELEIKDCKSTSRMNNRHYFHMESSSTYNSTNCDVAKNNLKSQKGFGFLTTSNTYFLSNSFAKRENFILNRGSSLQNRFGLDINCQEQPKNLQNNNNKKRFSNNQSSEQFKQIQAQGDETSKSILINKHKDYQLQNQTQSLENSNNQKSKDDTQKSQLKVKEETFSSYLINLPIHHSKKQPFQVNIGEKRISKTNCQQQVSDYINFQNKMLNGLMPKPTQEEQNLIESQKEKEGLLKYFDFPQSLNLQESQMNKLEQSKQVFQAYLSQRSPKQVAEKMKDYSLLSVLQKVKSQYMTTSNRQSKSPSKNSNSPFSGHNTPNNLQIIEGLKEILQDSSKENLKIIVNQQKVEQQNNQVDSLRAYFGKERYSKQPKLLSDLINQLFKESELQGKEKNDQTNLCQVIQDSYQAHFLFKRSKSVDRGSIIKQQKKEQFNHQFNLEMQKLREKEKKLQMNDQKLPPNNIQNKLKHYLLQDIFIQNSSSIDNVDNLSKVVDINKQIEQAKVVLPNSNKFVKRSNTNIKQRKKNSQTNIQQGNSIANLPILDCRIIQSSKIKTRIPTAFRDLHINSVENKQTNDTQEQLELQEQQNNLKELIDSFNSECLFSDSSKENLLKQDRRIKKKKKKTRNSSNSINQLIIINNYNTKQSVNQLSKKKQDNLNNSYDSYKPSSNHLINNKKAFQKSKKFFQNQILHLNESQSKSPQKQQFNLQIDPNYLKAQNLKYKMLRQLIQSKQNEIQV</sequence>
<feature type="region of interest" description="Disordered" evidence="1">
    <location>
        <begin position="441"/>
        <end position="467"/>
    </location>
</feature>
<dbReference type="RefSeq" id="XP_001027438.1">
    <property type="nucleotide sequence ID" value="XM_001027438.1"/>
</dbReference>
<evidence type="ECO:0000256" key="1">
    <source>
        <dbReference type="SAM" id="MobiDB-lite"/>
    </source>
</evidence>
<organism evidence="2 3">
    <name type="scientific">Tetrahymena thermophila (strain SB210)</name>
    <dbReference type="NCBI Taxonomy" id="312017"/>
    <lineage>
        <taxon>Eukaryota</taxon>
        <taxon>Sar</taxon>
        <taxon>Alveolata</taxon>
        <taxon>Ciliophora</taxon>
        <taxon>Intramacronucleata</taxon>
        <taxon>Oligohymenophorea</taxon>
        <taxon>Hymenostomatida</taxon>
        <taxon>Tetrahymenina</taxon>
        <taxon>Tetrahymenidae</taxon>
        <taxon>Tetrahymena</taxon>
    </lineage>
</organism>
<feature type="region of interest" description="Disordered" evidence="1">
    <location>
        <begin position="1"/>
        <end position="33"/>
    </location>
</feature>
<protein>
    <submittedName>
        <fullName evidence="2">Uncharacterized protein</fullName>
    </submittedName>
</protein>
<name>I7MJU0_TETTS</name>
<feature type="compositionally biased region" description="Basic and acidic residues" evidence="1">
    <location>
        <begin position="1"/>
        <end position="15"/>
    </location>
</feature>
<dbReference type="EMBL" id="GG662245">
    <property type="protein sequence ID" value="EAS07196.1"/>
    <property type="molecule type" value="Genomic_DNA"/>
</dbReference>
<keyword evidence="3" id="KW-1185">Reference proteome</keyword>
<reference evidence="3" key="1">
    <citation type="journal article" date="2006" name="PLoS Biol.">
        <title>Macronuclear genome sequence of the ciliate Tetrahymena thermophila, a model eukaryote.</title>
        <authorList>
            <person name="Eisen J.A."/>
            <person name="Coyne R.S."/>
            <person name="Wu M."/>
            <person name="Wu D."/>
            <person name="Thiagarajan M."/>
            <person name="Wortman J.R."/>
            <person name="Badger J.H."/>
            <person name="Ren Q."/>
            <person name="Amedeo P."/>
            <person name="Jones K.M."/>
            <person name="Tallon L.J."/>
            <person name="Delcher A.L."/>
            <person name="Salzberg S.L."/>
            <person name="Silva J.C."/>
            <person name="Haas B.J."/>
            <person name="Majoros W.H."/>
            <person name="Farzad M."/>
            <person name="Carlton J.M."/>
            <person name="Smith R.K. Jr."/>
            <person name="Garg J."/>
            <person name="Pearlman R.E."/>
            <person name="Karrer K.M."/>
            <person name="Sun L."/>
            <person name="Manning G."/>
            <person name="Elde N.C."/>
            <person name="Turkewitz A.P."/>
            <person name="Asai D.J."/>
            <person name="Wilkes D.E."/>
            <person name="Wang Y."/>
            <person name="Cai H."/>
            <person name="Collins K."/>
            <person name="Stewart B.A."/>
            <person name="Lee S.R."/>
            <person name="Wilamowska K."/>
            <person name="Weinberg Z."/>
            <person name="Ruzzo W.L."/>
            <person name="Wloga D."/>
            <person name="Gaertig J."/>
            <person name="Frankel J."/>
            <person name="Tsao C.-C."/>
            <person name="Gorovsky M.A."/>
            <person name="Keeling P.J."/>
            <person name="Waller R.F."/>
            <person name="Patron N.J."/>
            <person name="Cherry J.M."/>
            <person name="Stover N.A."/>
            <person name="Krieger C.J."/>
            <person name="del Toro C."/>
            <person name="Ryder H.F."/>
            <person name="Williamson S.C."/>
            <person name="Barbeau R.A."/>
            <person name="Hamilton E.P."/>
            <person name="Orias E."/>
        </authorList>
    </citation>
    <scope>NUCLEOTIDE SEQUENCE [LARGE SCALE GENOMIC DNA]</scope>
    <source>
        <strain evidence="3">SB210</strain>
    </source>
</reference>
<dbReference type="HOGENOM" id="CLU_325855_0_0_1"/>
<gene>
    <name evidence="2" type="ORF">TTHERM_00647290</name>
</gene>
<feature type="compositionally biased region" description="Basic and acidic residues" evidence="1">
    <location>
        <begin position="295"/>
        <end position="304"/>
    </location>
</feature>
<feature type="region of interest" description="Disordered" evidence="1">
    <location>
        <begin position="285"/>
        <end position="304"/>
    </location>
</feature>
<feature type="compositionally biased region" description="Polar residues" evidence="1">
    <location>
        <begin position="285"/>
        <end position="294"/>
    </location>
</feature>
<feature type="compositionally biased region" description="Basic residues" evidence="1">
    <location>
        <begin position="16"/>
        <end position="31"/>
    </location>
</feature>
<feature type="compositionally biased region" description="Low complexity" evidence="1">
    <location>
        <begin position="449"/>
        <end position="459"/>
    </location>
</feature>
<feature type="compositionally biased region" description="Low complexity" evidence="1">
    <location>
        <begin position="235"/>
        <end position="254"/>
    </location>
</feature>
<proteinExistence type="predicted"/>